<keyword evidence="1" id="KW-0732">Signal</keyword>
<dbReference type="Proteomes" id="UP000237921">
    <property type="component" value="Chromosome"/>
</dbReference>
<proteinExistence type="predicted"/>
<feature type="signal peptide" evidence="1">
    <location>
        <begin position="1"/>
        <end position="21"/>
    </location>
</feature>
<dbReference type="EMBL" id="CP014019">
    <property type="protein sequence ID" value="AVF42910.1"/>
    <property type="molecule type" value="Genomic_DNA"/>
</dbReference>
<name>A0A0A7XGS3_ACINO</name>
<organism evidence="2 3">
    <name type="scientific">Acinetobacter nosocomialis</name>
    <dbReference type="NCBI Taxonomy" id="106654"/>
    <lineage>
        <taxon>Bacteria</taxon>
        <taxon>Pseudomonadati</taxon>
        <taxon>Pseudomonadota</taxon>
        <taxon>Gammaproteobacteria</taxon>
        <taxon>Moraxellales</taxon>
        <taxon>Moraxellaceae</taxon>
        <taxon>Acinetobacter</taxon>
        <taxon>Acinetobacter calcoaceticus/baumannii complex</taxon>
    </lineage>
</organism>
<sequence>MKKQHVMLGLLASLCISSAFASTASTSGEYNIANGLLPIEKDQSISVLQPFQGNFRILGSKIYKNDEQAKFSPIDYAVSWGLFAQPDIARTISVKQYDRYLNWKMSKLPVPAEQAMQMVSNMHIIPASPQIAQQIKQVKRGDLVYLKGELVEIKDKNLVWRSSLTSSDTGDGACELFRVQSIHWVEKQNI</sequence>
<dbReference type="KEGG" id="ano:RR32_01885"/>
<reference evidence="3" key="1">
    <citation type="submission" date="2017-12" db="EMBL/GenBank/DDBJ databases">
        <title>FDA dAtabase for Regulatory Grade micrObial Sequences (FDA-ARGOS): Supporting development and validation of Infectious Disease Dx tests.</title>
        <authorList>
            <person name="Hoffmann M."/>
            <person name="Allard M."/>
            <person name="Evans P."/>
            <person name="Brown E."/>
            <person name="Tallon L."/>
            <person name="Sadzewicz L."/>
            <person name="Sengamalay N."/>
            <person name="Ott S."/>
            <person name="Godinez A."/>
            <person name="Nagaraj S."/>
            <person name="Vavikolanu K."/>
            <person name="Aluvathingal J."/>
            <person name="Nadendla S."/>
            <person name="Sichtig H."/>
        </authorList>
    </citation>
    <scope>NUCLEOTIDE SEQUENCE [LARGE SCALE GENOMIC DNA]</scope>
    <source>
        <strain evidence="3">FDAARGOS_129</strain>
    </source>
</reference>
<dbReference type="AlphaFoldDB" id="A0A0A7XGS3"/>
<accession>A0A0A7XGS3</accession>
<feature type="chain" id="PRO_5015032963" evidence="1">
    <location>
        <begin position="22"/>
        <end position="190"/>
    </location>
</feature>
<gene>
    <name evidence="2" type="ORF">AL533_00040</name>
</gene>
<dbReference type="RefSeq" id="WP_006580734.1">
    <property type="nucleotide sequence ID" value="NZ_BHGJ01000027.1"/>
</dbReference>
<evidence type="ECO:0000313" key="2">
    <source>
        <dbReference type="EMBL" id="AVF42910.1"/>
    </source>
</evidence>
<dbReference type="STRING" id="106654.B7L44_02530"/>
<evidence type="ECO:0000313" key="3">
    <source>
        <dbReference type="Proteomes" id="UP000237921"/>
    </source>
</evidence>
<evidence type="ECO:0000256" key="1">
    <source>
        <dbReference type="SAM" id="SignalP"/>
    </source>
</evidence>
<protein>
    <submittedName>
        <fullName evidence="2">Uncharacterized protein</fullName>
    </submittedName>
</protein>